<accession>A0A920BV66</accession>
<reference evidence="2" key="1">
    <citation type="submission" date="2021-03" db="EMBL/GenBank/DDBJ databases">
        <title>Antimicrobial resistance genes in bacteria isolated from Japanese honey, and their potential for conferring macrolide and lincosamide resistance in the American foulbrood pathogen Paenibacillus larvae.</title>
        <authorList>
            <person name="Okamoto M."/>
            <person name="Kumagai M."/>
            <person name="Kanamori H."/>
            <person name="Takamatsu D."/>
        </authorList>
    </citation>
    <scope>NUCLEOTIDE SEQUENCE</scope>
    <source>
        <strain evidence="2">J27TS8</strain>
    </source>
</reference>
<dbReference type="AlphaFoldDB" id="A0A920BV66"/>
<dbReference type="Proteomes" id="UP000682111">
    <property type="component" value="Unassembled WGS sequence"/>
</dbReference>
<evidence type="ECO:0000313" key="3">
    <source>
        <dbReference type="Proteomes" id="UP000682111"/>
    </source>
</evidence>
<proteinExistence type="predicted"/>
<feature type="coiled-coil region" evidence="1">
    <location>
        <begin position="15"/>
        <end position="42"/>
    </location>
</feature>
<evidence type="ECO:0000313" key="2">
    <source>
        <dbReference type="EMBL" id="GIN64025.1"/>
    </source>
</evidence>
<organism evidence="2 3">
    <name type="scientific">Robertmurraya siralis</name>
    <dbReference type="NCBI Taxonomy" id="77777"/>
    <lineage>
        <taxon>Bacteria</taxon>
        <taxon>Bacillati</taxon>
        <taxon>Bacillota</taxon>
        <taxon>Bacilli</taxon>
        <taxon>Bacillales</taxon>
        <taxon>Bacillaceae</taxon>
        <taxon>Robertmurraya</taxon>
    </lineage>
</organism>
<name>A0A920BV66_9BACI</name>
<evidence type="ECO:0000256" key="1">
    <source>
        <dbReference type="SAM" id="Coils"/>
    </source>
</evidence>
<gene>
    <name evidence="2" type="ORF">J27TS8_40180</name>
</gene>
<keyword evidence="1" id="KW-0175">Coiled coil</keyword>
<comment type="caution">
    <text evidence="2">The sequence shown here is derived from an EMBL/GenBank/DDBJ whole genome shotgun (WGS) entry which is preliminary data.</text>
</comment>
<dbReference type="EMBL" id="BORC01000010">
    <property type="protein sequence ID" value="GIN64025.1"/>
    <property type="molecule type" value="Genomic_DNA"/>
</dbReference>
<keyword evidence="3" id="KW-1185">Reference proteome</keyword>
<protein>
    <submittedName>
        <fullName evidence="2">Uncharacterized protein</fullName>
    </submittedName>
</protein>
<sequence length="127" mass="14813">MLEDEIAYSQKFIEVIEKEEALLQLNEQLNLLKETVADDIKQLQFSKDQYGKFGHKTADTSFFEYKTHLTMNEKRIITAELSYWRKKDGKQLETLIEKNAEARMDVCKAGHMAIRKARQGRKNVGTN</sequence>